<keyword evidence="12 13" id="KW-0472">Membrane</keyword>
<keyword evidence="8 15" id="KW-0418">Kinase</keyword>
<dbReference type="Pfam" id="PF08521">
    <property type="entry name" value="2CSK_N"/>
    <property type="match status" value="1"/>
</dbReference>
<evidence type="ECO:0000256" key="7">
    <source>
        <dbReference type="ARBA" id="ARBA00022741"/>
    </source>
</evidence>
<evidence type="ECO:0000256" key="11">
    <source>
        <dbReference type="ARBA" id="ARBA00023012"/>
    </source>
</evidence>
<dbReference type="InterPro" id="IPR050428">
    <property type="entry name" value="TCS_sensor_his_kinase"/>
</dbReference>
<accession>A0A3M3QVG7</accession>
<dbReference type="GO" id="GO:0005524">
    <property type="term" value="F:ATP binding"/>
    <property type="evidence" value="ECO:0007669"/>
    <property type="project" value="UniProtKB-KW"/>
</dbReference>
<dbReference type="SUPFAM" id="SSF55874">
    <property type="entry name" value="ATPase domain of HSP90 chaperone/DNA topoisomerase II/histidine kinase"/>
    <property type="match status" value="1"/>
</dbReference>
<evidence type="ECO:0000256" key="2">
    <source>
        <dbReference type="ARBA" id="ARBA00004141"/>
    </source>
</evidence>
<comment type="subcellular location">
    <subcellularLocation>
        <location evidence="2">Membrane</location>
        <topology evidence="2">Multi-pass membrane protein</topology>
    </subcellularLocation>
</comment>
<proteinExistence type="predicted"/>
<evidence type="ECO:0000256" key="10">
    <source>
        <dbReference type="ARBA" id="ARBA00022989"/>
    </source>
</evidence>
<evidence type="ECO:0000256" key="3">
    <source>
        <dbReference type="ARBA" id="ARBA00012438"/>
    </source>
</evidence>
<keyword evidence="4" id="KW-0597">Phosphoprotein</keyword>
<dbReference type="AlphaFoldDB" id="A0A3M3QVG7"/>
<keyword evidence="10 13" id="KW-1133">Transmembrane helix</keyword>
<dbReference type="Gene3D" id="3.30.565.10">
    <property type="entry name" value="Histidine kinase-like ATPase, C-terminal domain"/>
    <property type="match status" value="1"/>
</dbReference>
<dbReference type="Gene3D" id="1.10.287.130">
    <property type="match status" value="1"/>
</dbReference>
<evidence type="ECO:0000256" key="8">
    <source>
        <dbReference type="ARBA" id="ARBA00022777"/>
    </source>
</evidence>
<keyword evidence="9" id="KW-0067">ATP-binding</keyword>
<evidence type="ECO:0000256" key="4">
    <source>
        <dbReference type="ARBA" id="ARBA00022553"/>
    </source>
</evidence>
<dbReference type="InterPro" id="IPR003661">
    <property type="entry name" value="HisK_dim/P_dom"/>
</dbReference>
<dbReference type="SMART" id="SM00387">
    <property type="entry name" value="HATPase_c"/>
    <property type="match status" value="1"/>
</dbReference>
<dbReference type="InterPro" id="IPR013727">
    <property type="entry name" value="2CSK_N"/>
</dbReference>
<dbReference type="Proteomes" id="UP000270524">
    <property type="component" value="Unassembled WGS sequence"/>
</dbReference>
<dbReference type="InterPro" id="IPR004358">
    <property type="entry name" value="Sig_transdc_His_kin-like_C"/>
</dbReference>
<dbReference type="CDD" id="cd00082">
    <property type="entry name" value="HisKA"/>
    <property type="match status" value="1"/>
</dbReference>
<keyword evidence="5" id="KW-0808">Transferase</keyword>
<organism evidence="15 16">
    <name type="scientific">Pseudomonas cannabina</name>
    <dbReference type="NCBI Taxonomy" id="86840"/>
    <lineage>
        <taxon>Bacteria</taxon>
        <taxon>Pseudomonadati</taxon>
        <taxon>Pseudomonadota</taxon>
        <taxon>Gammaproteobacteria</taxon>
        <taxon>Pseudomonadales</taxon>
        <taxon>Pseudomonadaceae</taxon>
        <taxon>Pseudomonas</taxon>
    </lineage>
</organism>
<evidence type="ECO:0000256" key="6">
    <source>
        <dbReference type="ARBA" id="ARBA00022692"/>
    </source>
</evidence>
<dbReference type="InterPro" id="IPR036097">
    <property type="entry name" value="HisK_dim/P_sf"/>
</dbReference>
<dbReference type="SUPFAM" id="SSF47384">
    <property type="entry name" value="Homodimeric domain of signal transducing histidine kinase"/>
    <property type="match status" value="1"/>
</dbReference>
<dbReference type="EMBL" id="RBPJ01000311">
    <property type="protein sequence ID" value="RMN88070.1"/>
    <property type="molecule type" value="Genomic_DNA"/>
</dbReference>
<protein>
    <recommendedName>
        <fullName evidence="3">histidine kinase</fullName>
        <ecNumber evidence="3">2.7.13.3</ecNumber>
    </recommendedName>
</protein>
<evidence type="ECO:0000256" key="1">
    <source>
        <dbReference type="ARBA" id="ARBA00000085"/>
    </source>
</evidence>
<dbReference type="GO" id="GO:0000155">
    <property type="term" value="F:phosphorelay sensor kinase activity"/>
    <property type="evidence" value="ECO:0007669"/>
    <property type="project" value="InterPro"/>
</dbReference>
<name>A0A3M3QVG7_PSECA</name>
<sequence>MNPMSLRSRLTLILGASFIVLWTLAAAWMLSDLQRNISQSFDERLAASARLVISLIPSSPDAIRKFDLLNVERSEAAKSALSTGMACQVTSIRGEIFVQSHNAPGQTFGRLGEGYHNQVVDGVEWRTFTLEVDGVRISTADRVDQRRTLKYSILFAAAIPVLVSLIGSLVLLWIGVGKGLEPLLRIKEALVRRNADCLDPLDIGKLPAELQLLVDCQNSLLARIAQAIERERRLTGDAAHELRSPLTAIKTHIQVAQLTDGEVAKNAMRKAEEGADRLQRILEQLLLLARVEGRLSFEDGMSTLPSDVARQALADSAQHESVIMVIGDQVSSSPLGVPAVLATAALRNLLDNALRHTRPDTHVELTITRNKDMASFRVRDHGYGVSATELADLTKRFWHKGHAGGSGLGLAIVEAIVVSCNGTLLFNNLIDGFEVVMKLPLAEAPHTHLE</sequence>
<dbReference type="InterPro" id="IPR036890">
    <property type="entry name" value="HATPase_C_sf"/>
</dbReference>
<evidence type="ECO:0000313" key="15">
    <source>
        <dbReference type="EMBL" id="RMN88070.1"/>
    </source>
</evidence>
<dbReference type="EC" id="2.7.13.3" evidence="3"/>
<keyword evidence="7" id="KW-0547">Nucleotide-binding</keyword>
<evidence type="ECO:0000259" key="14">
    <source>
        <dbReference type="PROSITE" id="PS50109"/>
    </source>
</evidence>
<dbReference type="Pfam" id="PF00512">
    <property type="entry name" value="HisKA"/>
    <property type="match status" value="1"/>
</dbReference>
<evidence type="ECO:0000256" key="12">
    <source>
        <dbReference type="ARBA" id="ARBA00023136"/>
    </source>
</evidence>
<feature type="transmembrane region" description="Helical" evidence="13">
    <location>
        <begin position="151"/>
        <end position="176"/>
    </location>
</feature>
<dbReference type="SMART" id="SM00388">
    <property type="entry name" value="HisKA"/>
    <property type="match status" value="1"/>
</dbReference>
<keyword evidence="11" id="KW-0902">Two-component regulatory system</keyword>
<feature type="domain" description="Histidine kinase" evidence="14">
    <location>
        <begin position="237"/>
        <end position="443"/>
    </location>
</feature>
<evidence type="ECO:0000256" key="5">
    <source>
        <dbReference type="ARBA" id="ARBA00022679"/>
    </source>
</evidence>
<evidence type="ECO:0000256" key="9">
    <source>
        <dbReference type="ARBA" id="ARBA00022840"/>
    </source>
</evidence>
<dbReference type="PRINTS" id="PR00344">
    <property type="entry name" value="BCTRLSENSOR"/>
</dbReference>
<dbReference type="PROSITE" id="PS50109">
    <property type="entry name" value="HIS_KIN"/>
    <property type="match status" value="1"/>
</dbReference>
<reference evidence="15 16" key="1">
    <citation type="submission" date="2018-08" db="EMBL/GenBank/DDBJ databases">
        <title>Recombination of ecologically and evolutionarily significant loci maintains genetic cohesion in the Pseudomonas syringae species complex.</title>
        <authorList>
            <person name="Dillon M."/>
            <person name="Thakur S."/>
            <person name="Almeida R.N.D."/>
            <person name="Weir B.S."/>
            <person name="Guttman D.S."/>
        </authorList>
    </citation>
    <scope>NUCLEOTIDE SEQUENCE [LARGE SCALE GENOMIC DNA]</scope>
    <source>
        <strain evidence="15 16">ICMP 15203</strain>
    </source>
</reference>
<gene>
    <name evidence="15" type="ORF">ALQ51_03162</name>
</gene>
<comment type="catalytic activity">
    <reaction evidence="1">
        <text>ATP + protein L-histidine = ADP + protein N-phospho-L-histidine.</text>
        <dbReference type="EC" id="2.7.13.3"/>
    </reaction>
</comment>
<evidence type="ECO:0000313" key="16">
    <source>
        <dbReference type="Proteomes" id="UP000270524"/>
    </source>
</evidence>
<dbReference type="InterPro" id="IPR003594">
    <property type="entry name" value="HATPase_dom"/>
</dbReference>
<dbReference type="Pfam" id="PF02518">
    <property type="entry name" value="HATPase_c"/>
    <property type="match status" value="1"/>
</dbReference>
<dbReference type="PANTHER" id="PTHR45436:SF14">
    <property type="entry name" value="SENSOR PROTEIN QSEC"/>
    <property type="match status" value="1"/>
</dbReference>
<comment type="caution">
    <text evidence="15">The sequence shown here is derived from an EMBL/GenBank/DDBJ whole genome shotgun (WGS) entry which is preliminary data.</text>
</comment>
<evidence type="ECO:0000256" key="13">
    <source>
        <dbReference type="SAM" id="Phobius"/>
    </source>
</evidence>
<dbReference type="InterPro" id="IPR005467">
    <property type="entry name" value="His_kinase_dom"/>
</dbReference>
<dbReference type="PANTHER" id="PTHR45436">
    <property type="entry name" value="SENSOR HISTIDINE KINASE YKOH"/>
    <property type="match status" value="1"/>
</dbReference>
<keyword evidence="6 13" id="KW-0812">Transmembrane</keyword>
<dbReference type="GO" id="GO:0005886">
    <property type="term" value="C:plasma membrane"/>
    <property type="evidence" value="ECO:0007669"/>
    <property type="project" value="TreeGrafter"/>
</dbReference>